<dbReference type="PIRSF" id="PIRSF002741">
    <property type="entry name" value="MppA"/>
    <property type="match status" value="1"/>
</dbReference>
<evidence type="ECO:0000313" key="14">
    <source>
        <dbReference type="Proteomes" id="UP000281904"/>
    </source>
</evidence>
<dbReference type="GO" id="GO:0043190">
    <property type="term" value="C:ATP-binding cassette (ABC) transporter complex"/>
    <property type="evidence" value="ECO:0007669"/>
    <property type="project" value="InterPro"/>
</dbReference>
<evidence type="ECO:0000313" key="10">
    <source>
        <dbReference type="EMBL" id="MBH1928403.1"/>
    </source>
</evidence>
<reference evidence="13 14" key="1">
    <citation type="submission" date="2018-12" db="EMBL/GenBank/DDBJ databases">
        <authorList>
            <consortium name="Pathogen Informatics"/>
        </authorList>
    </citation>
    <scope>NUCLEOTIDE SEQUENCE [LARGE SCALE GENOMIC DNA]</scope>
    <source>
        <strain evidence="12 14">NCTC10036</strain>
        <strain evidence="11 13">NCTC9419</strain>
    </source>
</reference>
<dbReference type="PANTHER" id="PTHR30290">
    <property type="entry name" value="PERIPLASMIC BINDING COMPONENT OF ABC TRANSPORTER"/>
    <property type="match status" value="1"/>
</dbReference>
<dbReference type="Pfam" id="PF00496">
    <property type="entry name" value="SBP_bac_5"/>
    <property type="match status" value="1"/>
</dbReference>
<dbReference type="EMBL" id="JADULK010000001">
    <property type="protein sequence ID" value="MBH1928403.1"/>
    <property type="molecule type" value="Genomic_DNA"/>
</dbReference>
<dbReference type="SUPFAM" id="SSF53850">
    <property type="entry name" value="Periplasmic binding protein-like II"/>
    <property type="match status" value="1"/>
</dbReference>
<feature type="chain" id="PRO_5044600495" description="Glutathione-binding protein GsiB" evidence="8">
    <location>
        <begin position="25"/>
        <end position="510"/>
    </location>
</feature>
<protein>
    <recommendedName>
        <fullName evidence="4">Glutathione-binding protein GsiB</fullName>
    </recommendedName>
</protein>
<reference evidence="10 15" key="2">
    <citation type="submission" date="2020-11" db="EMBL/GenBank/DDBJ databases">
        <title>Enhanced detection system for hospital associated transmission using whole genome sequencing surveillance.</title>
        <authorList>
            <person name="Harrison L.H."/>
            <person name="Van Tyne D."/>
            <person name="Marsh J.W."/>
            <person name="Griffith M.P."/>
            <person name="Snyder D.J."/>
            <person name="Cooper V.S."/>
            <person name="Mustapha M."/>
        </authorList>
    </citation>
    <scope>NUCLEOTIDE SEQUENCE [LARGE SCALE GENOMIC DNA]</scope>
    <source>
        <strain evidence="10 15">SER00230</strain>
    </source>
</reference>
<evidence type="ECO:0000256" key="7">
    <source>
        <dbReference type="ARBA" id="ARBA00022764"/>
    </source>
</evidence>
<dbReference type="STRING" id="61652.AXX16_3635"/>
<dbReference type="RefSeq" id="WP_015671615.1">
    <property type="nucleotide sequence ID" value="NZ_CAMIPJ010000003.1"/>
</dbReference>
<dbReference type="GeneID" id="61764976"/>
<dbReference type="InterPro" id="IPR000914">
    <property type="entry name" value="SBP_5_dom"/>
</dbReference>
<dbReference type="EMBL" id="LR134493">
    <property type="protein sequence ID" value="VEI72671.1"/>
    <property type="molecule type" value="Genomic_DNA"/>
</dbReference>
<dbReference type="Gene3D" id="3.40.190.10">
    <property type="entry name" value="Periplasmic binding protein-like II"/>
    <property type="match status" value="1"/>
</dbReference>
<organism evidence="11 13">
    <name type="scientific">Serratia rubidaea</name>
    <name type="common">Serratia marinorubra</name>
    <dbReference type="NCBI Taxonomy" id="61652"/>
    <lineage>
        <taxon>Bacteria</taxon>
        <taxon>Pseudomonadati</taxon>
        <taxon>Pseudomonadota</taxon>
        <taxon>Gammaproteobacteria</taxon>
        <taxon>Enterobacterales</taxon>
        <taxon>Yersiniaceae</taxon>
        <taxon>Serratia</taxon>
    </lineage>
</organism>
<proteinExistence type="inferred from homology"/>
<evidence type="ECO:0000256" key="8">
    <source>
        <dbReference type="SAM" id="SignalP"/>
    </source>
</evidence>
<keyword evidence="7" id="KW-0574">Periplasm</keyword>
<dbReference type="Proteomes" id="UP000271603">
    <property type="component" value="Chromosome"/>
</dbReference>
<dbReference type="InterPro" id="IPR030678">
    <property type="entry name" value="Peptide/Ni-bd"/>
</dbReference>
<evidence type="ECO:0000313" key="11">
    <source>
        <dbReference type="EMBL" id="VEA72698.1"/>
    </source>
</evidence>
<dbReference type="Proteomes" id="UP000624159">
    <property type="component" value="Unassembled WGS sequence"/>
</dbReference>
<feature type="signal peptide" evidence="8">
    <location>
        <begin position="1"/>
        <end position="24"/>
    </location>
</feature>
<comment type="function">
    <text evidence="1">Part of the ABC transporter complex GsiABCD involved in glutathione import. Binds glutathione.</text>
</comment>
<evidence type="ECO:0000256" key="5">
    <source>
        <dbReference type="ARBA" id="ARBA00022448"/>
    </source>
</evidence>
<dbReference type="EMBL" id="LR134155">
    <property type="protein sequence ID" value="VEA72698.1"/>
    <property type="molecule type" value="Genomic_DNA"/>
</dbReference>
<dbReference type="InterPro" id="IPR039424">
    <property type="entry name" value="SBP_5"/>
</dbReference>
<evidence type="ECO:0000256" key="6">
    <source>
        <dbReference type="ARBA" id="ARBA00022729"/>
    </source>
</evidence>
<evidence type="ECO:0000259" key="9">
    <source>
        <dbReference type="Pfam" id="PF00496"/>
    </source>
</evidence>
<keyword evidence="6 8" id="KW-0732">Signal</keyword>
<accession>A0A3S4G0H7</accession>
<comment type="subcellular location">
    <subcellularLocation>
        <location evidence="2">Periplasm</location>
    </subcellularLocation>
</comment>
<gene>
    <name evidence="11" type="primary">gsiB_2</name>
    <name evidence="10" type="synonym">gsiB</name>
    <name evidence="10" type="ORF">I5U13_01820</name>
    <name evidence="12" type="ORF">NCTC10036_04774</name>
    <name evidence="11" type="ORF">NCTC9419_04312</name>
</gene>
<sequence>MTQKRSVLAVAVLLAAVGSSPAWAAKDAVIAVASNFTSLDPYDANDTLSQAVAKSFYQGLFGFDKDMKLVNVLADGYQVSDDGLSYTIKLHPGVKFHDGSDFNAEAVKVNLDRASNPDSHLKRYNLFKMIDKTEVVDPLTVKIVLKTPFSAFINNLAHPAAAMISPAALKQYGKQIGFHPVGTGPYQFETWNQTDFVKVKKFAGYWKAGQPKLDSITWRPVVDNNTRAAMLQTGEADFAFPIPYEQAKVLEKNAKLNLVVAPSIQQRYISMNVTQKPFDNPKVRQALNYAINKEALIKVAFAGYAAPAQGPLPPTIDFAARYQPWPYDPAKARELLKEAGYPNGFSTTLWSSHNHSTAQKVLQFTQQQLAQVGVKVKVTAMDAGQRAAQVESVGVKDTGVRMFYTGWSASTGEADWALSPLFASQAAPPKQFNTAFYSNPQVDKDLSDALATTDRSKKQALYKDAQDHIWADAPWIFLATERLLSAGSKQLSGFYVMPDTSFSFDDADLK</sequence>
<keyword evidence="15" id="KW-1185">Reference proteome</keyword>
<dbReference type="GO" id="GO:1904680">
    <property type="term" value="F:peptide transmembrane transporter activity"/>
    <property type="evidence" value="ECO:0007669"/>
    <property type="project" value="TreeGrafter"/>
</dbReference>
<dbReference type="FunFam" id="3.10.105.10:FF:000003">
    <property type="entry name" value="Glutathione ABC transporter substrate-binding protein GsiB"/>
    <property type="match status" value="1"/>
</dbReference>
<evidence type="ECO:0000256" key="2">
    <source>
        <dbReference type="ARBA" id="ARBA00004418"/>
    </source>
</evidence>
<dbReference type="NCBIfam" id="NF011942">
    <property type="entry name" value="PRK15413.1"/>
    <property type="match status" value="1"/>
</dbReference>
<feature type="domain" description="Solute-binding protein family 5" evidence="9">
    <location>
        <begin position="68"/>
        <end position="426"/>
    </location>
</feature>
<evidence type="ECO:0000256" key="4">
    <source>
        <dbReference type="ARBA" id="ARBA00017393"/>
    </source>
</evidence>
<name>A0A3S4G0H7_SERRU</name>
<keyword evidence="5" id="KW-0813">Transport</keyword>
<dbReference type="Gene3D" id="3.90.76.10">
    <property type="entry name" value="Dipeptide-binding Protein, Domain 1"/>
    <property type="match status" value="1"/>
</dbReference>
<dbReference type="Gene3D" id="3.10.105.10">
    <property type="entry name" value="Dipeptide-binding Protein, Domain 3"/>
    <property type="match status" value="1"/>
</dbReference>
<comment type="similarity">
    <text evidence="3">Belongs to the bacterial solute-binding protein 5 family.</text>
</comment>
<dbReference type="FunFam" id="3.40.190.10:FF:000094">
    <property type="entry name" value="Glutathione ABC transporter substrate-binding protein GsiB"/>
    <property type="match status" value="1"/>
</dbReference>
<dbReference type="GO" id="GO:0042938">
    <property type="term" value="P:dipeptide transport"/>
    <property type="evidence" value="ECO:0007669"/>
    <property type="project" value="TreeGrafter"/>
</dbReference>
<dbReference type="CDD" id="cd08499">
    <property type="entry name" value="PBP2_Ylib_like"/>
    <property type="match status" value="1"/>
</dbReference>
<evidence type="ECO:0000313" key="12">
    <source>
        <dbReference type="EMBL" id="VEI72671.1"/>
    </source>
</evidence>
<evidence type="ECO:0000313" key="13">
    <source>
        <dbReference type="Proteomes" id="UP000271603"/>
    </source>
</evidence>
<evidence type="ECO:0000256" key="1">
    <source>
        <dbReference type="ARBA" id="ARBA00003489"/>
    </source>
</evidence>
<evidence type="ECO:0000313" key="15">
    <source>
        <dbReference type="Proteomes" id="UP000624159"/>
    </source>
</evidence>
<dbReference type="PANTHER" id="PTHR30290:SF32">
    <property type="entry name" value="GLUTATHIONE-BINDING PROTEIN GSIB"/>
    <property type="match status" value="1"/>
</dbReference>
<evidence type="ECO:0000256" key="3">
    <source>
        <dbReference type="ARBA" id="ARBA00005695"/>
    </source>
</evidence>
<dbReference type="Proteomes" id="UP000281904">
    <property type="component" value="Chromosome"/>
</dbReference>
<dbReference type="AlphaFoldDB" id="A0A3S4G0H7"/>
<dbReference type="GO" id="GO:0030288">
    <property type="term" value="C:outer membrane-bounded periplasmic space"/>
    <property type="evidence" value="ECO:0007669"/>
    <property type="project" value="TreeGrafter"/>
</dbReference>